<reference evidence="5" key="1">
    <citation type="submission" date="2016-06" db="EMBL/GenBank/DDBJ databases">
        <authorList>
            <person name="Varghese N."/>
            <person name="Submissions Spin"/>
        </authorList>
    </citation>
    <scope>NUCLEOTIDE SEQUENCE [LARGE SCALE GENOMIC DNA]</scope>
    <source>
        <strain evidence="5">DSM 43168</strain>
    </source>
</reference>
<sequence length="419" mass="45797">MPRKQDPIKKVTLKDGRTRYRFVIDVGRRSDGGRDQRTYTYDTLREAKAERAKIIAGKSTGTYVAPSTLTLGEYLPAWLAGKRNLRAGALRAYGDALKPVVERLGDVEVQKLRKADLDGLVDWMLTSGRRVGNVQKQSLSPRSVCVMLTVLSGALDSAEKQGLIVRNVAKLVERPTHRPKALKTWTAEQAMAFLTYVAEDRLYAAWCLSLYGLRRGEVVGLRWDWVDLTGESAGELGVAKGTPTITIHKARVSVAGEVFEEDPKSERGRRTLPLDATLVAALKTLKARQAAERLEAGAAYERSGLVVVNELGRPPRPEWYGDRFQWLAAKAGLPVIRLHDARHTCGTLMHLRGVPTAVISAWLGHASAAFTLKTYVHSQDGALHSAGATLMQALTGVEPAAPVAGLASDQGLGRDHRRA</sequence>
<dbReference type="InterPro" id="IPR013762">
    <property type="entry name" value="Integrase-like_cat_sf"/>
</dbReference>
<evidence type="ECO:0000256" key="1">
    <source>
        <dbReference type="ARBA" id="ARBA00023125"/>
    </source>
</evidence>
<dbReference type="InterPro" id="IPR050090">
    <property type="entry name" value="Tyrosine_recombinase_XerCD"/>
</dbReference>
<dbReference type="PROSITE" id="PS51898">
    <property type="entry name" value="TYR_RECOMBINASE"/>
    <property type="match status" value="1"/>
</dbReference>
<gene>
    <name evidence="4" type="ORF">GA0070563_114182</name>
</gene>
<proteinExistence type="predicted"/>
<dbReference type="InterPro" id="IPR002104">
    <property type="entry name" value="Integrase_catalytic"/>
</dbReference>
<keyword evidence="2" id="KW-0233">DNA recombination</keyword>
<protein>
    <submittedName>
        <fullName evidence="4">Site-specific recombinase XerD</fullName>
    </submittedName>
</protein>
<organism evidence="4 5">
    <name type="scientific">Micromonospora carbonacea</name>
    <dbReference type="NCBI Taxonomy" id="47853"/>
    <lineage>
        <taxon>Bacteria</taxon>
        <taxon>Bacillati</taxon>
        <taxon>Actinomycetota</taxon>
        <taxon>Actinomycetes</taxon>
        <taxon>Micromonosporales</taxon>
        <taxon>Micromonosporaceae</taxon>
        <taxon>Micromonospora</taxon>
    </lineage>
</organism>
<dbReference type="InterPro" id="IPR011010">
    <property type="entry name" value="DNA_brk_join_enz"/>
</dbReference>
<keyword evidence="5" id="KW-1185">Reference proteome</keyword>
<name>A0A1C5AMG5_9ACTN</name>
<dbReference type="PANTHER" id="PTHR30349:SF91">
    <property type="entry name" value="INTA PROTEIN"/>
    <property type="match status" value="1"/>
</dbReference>
<dbReference type="GO" id="GO:0015074">
    <property type="term" value="P:DNA integration"/>
    <property type="evidence" value="ECO:0007669"/>
    <property type="project" value="InterPro"/>
</dbReference>
<dbReference type="Pfam" id="PF00589">
    <property type="entry name" value="Phage_integrase"/>
    <property type="match status" value="1"/>
</dbReference>
<dbReference type="GO" id="GO:0006310">
    <property type="term" value="P:DNA recombination"/>
    <property type="evidence" value="ECO:0007669"/>
    <property type="project" value="UniProtKB-KW"/>
</dbReference>
<dbReference type="Gene3D" id="1.10.150.130">
    <property type="match status" value="1"/>
</dbReference>
<evidence type="ECO:0000313" key="5">
    <source>
        <dbReference type="Proteomes" id="UP000183585"/>
    </source>
</evidence>
<dbReference type="GO" id="GO:0003677">
    <property type="term" value="F:DNA binding"/>
    <property type="evidence" value="ECO:0007669"/>
    <property type="project" value="UniProtKB-KW"/>
</dbReference>
<accession>A0A1C5AMG5</accession>
<evidence type="ECO:0000313" key="4">
    <source>
        <dbReference type="EMBL" id="SCF46399.1"/>
    </source>
</evidence>
<dbReference type="EMBL" id="FMCT01000014">
    <property type="protein sequence ID" value="SCF46399.1"/>
    <property type="molecule type" value="Genomic_DNA"/>
</dbReference>
<dbReference type="AlphaFoldDB" id="A0A1C5AMG5"/>
<evidence type="ECO:0000256" key="2">
    <source>
        <dbReference type="ARBA" id="ARBA00023172"/>
    </source>
</evidence>
<feature type="domain" description="Tyr recombinase" evidence="3">
    <location>
        <begin position="180"/>
        <end position="388"/>
    </location>
</feature>
<dbReference type="CDD" id="cd01189">
    <property type="entry name" value="INT_ICEBs1_C_like"/>
    <property type="match status" value="1"/>
</dbReference>
<dbReference type="SUPFAM" id="SSF56349">
    <property type="entry name" value="DNA breaking-rejoining enzymes"/>
    <property type="match status" value="1"/>
</dbReference>
<dbReference type="RefSeq" id="WP_074477684.1">
    <property type="nucleotide sequence ID" value="NZ_FMCT01000014.1"/>
</dbReference>
<evidence type="ECO:0000259" key="3">
    <source>
        <dbReference type="PROSITE" id="PS51898"/>
    </source>
</evidence>
<dbReference type="Proteomes" id="UP000183585">
    <property type="component" value="Unassembled WGS sequence"/>
</dbReference>
<dbReference type="Gene3D" id="1.10.443.10">
    <property type="entry name" value="Intergrase catalytic core"/>
    <property type="match status" value="1"/>
</dbReference>
<dbReference type="InterPro" id="IPR010998">
    <property type="entry name" value="Integrase_recombinase_N"/>
</dbReference>
<keyword evidence="1" id="KW-0238">DNA-binding</keyword>
<dbReference type="PANTHER" id="PTHR30349">
    <property type="entry name" value="PHAGE INTEGRASE-RELATED"/>
    <property type="match status" value="1"/>
</dbReference>